<feature type="transmembrane region" description="Helical" evidence="1">
    <location>
        <begin position="135"/>
        <end position="160"/>
    </location>
</feature>
<proteinExistence type="predicted"/>
<evidence type="ECO:0000313" key="2">
    <source>
        <dbReference type="EMBL" id="QDS89499.1"/>
    </source>
</evidence>
<keyword evidence="1" id="KW-0472">Membrane</keyword>
<dbReference type="RefSeq" id="WP_218934224.1">
    <property type="nucleotide sequence ID" value="NZ_CP036261.1"/>
</dbReference>
<feature type="transmembrane region" description="Helical" evidence="1">
    <location>
        <begin position="252"/>
        <end position="279"/>
    </location>
</feature>
<dbReference type="Proteomes" id="UP000319557">
    <property type="component" value="Chromosome"/>
</dbReference>
<feature type="transmembrane region" description="Helical" evidence="1">
    <location>
        <begin position="12"/>
        <end position="33"/>
    </location>
</feature>
<accession>A0A517M3R5</accession>
<feature type="transmembrane region" description="Helical" evidence="1">
    <location>
        <begin position="299"/>
        <end position="318"/>
    </location>
</feature>
<name>A0A517M3R5_9BACT</name>
<dbReference type="AlphaFoldDB" id="A0A517M3R5"/>
<sequence length="330" mass="34997">MNKNEPTFVGRLKKIAGPVFGLILFSVAASFLYKKTQEITWDEFAAGVANIPLAYHLLACLLVAMNYFVLTGNDVLAVQYVGAGSSGAEDGSPKLNYRKVGLVSFLAYAFSNNIGAVAAGIPIRVRFYSGWGLGTAQIVALLAFTSLSFWVGVCMVGGVVLSIAEIPMPPSIDLPISSRILGFTLLAAIALYVATCTWWRRPLPLAGLKLLPPGPALMRKQIVVASMDLILVATTLYVLLPSGISASYLQVVGVYLLALAAAMLTQVPGGLGVLEAILLSLLASSDEAVILGSLLIFRIYYYVLPLLVASVVLATVEVRSTRAARKLLSG</sequence>
<reference evidence="2 3" key="1">
    <citation type="submission" date="2019-02" db="EMBL/GenBank/DDBJ databases">
        <title>Deep-cultivation of Planctomycetes and their phenomic and genomic characterization uncovers novel biology.</title>
        <authorList>
            <person name="Wiegand S."/>
            <person name="Jogler M."/>
            <person name="Boedeker C."/>
            <person name="Pinto D."/>
            <person name="Vollmers J."/>
            <person name="Rivas-Marin E."/>
            <person name="Kohn T."/>
            <person name="Peeters S.H."/>
            <person name="Heuer A."/>
            <person name="Rast P."/>
            <person name="Oberbeckmann S."/>
            <person name="Bunk B."/>
            <person name="Jeske O."/>
            <person name="Meyerdierks A."/>
            <person name="Storesund J.E."/>
            <person name="Kallscheuer N."/>
            <person name="Luecker S."/>
            <person name="Lage O.M."/>
            <person name="Pohl T."/>
            <person name="Merkel B.J."/>
            <person name="Hornburger P."/>
            <person name="Mueller R.-W."/>
            <person name="Bruemmer F."/>
            <person name="Labrenz M."/>
            <person name="Spormann A.M."/>
            <person name="Op den Camp H."/>
            <person name="Overmann J."/>
            <person name="Amann R."/>
            <person name="Jetten M.S.M."/>
            <person name="Mascher T."/>
            <person name="Medema M.H."/>
            <person name="Devos D.P."/>
            <person name="Kaster A.-K."/>
            <person name="Ovreas L."/>
            <person name="Rohde M."/>
            <person name="Galperin M.Y."/>
            <person name="Jogler C."/>
        </authorList>
    </citation>
    <scope>NUCLEOTIDE SEQUENCE [LARGE SCALE GENOMIC DNA]</scope>
    <source>
        <strain evidence="2 3">EC9</strain>
    </source>
</reference>
<evidence type="ECO:0000256" key="1">
    <source>
        <dbReference type="SAM" id="Phobius"/>
    </source>
</evidence>
<keyword evidence="3" id="KW-1185">Reference proteome</keyword>
<evidence type="ECO:0000313" key="3">
    <source>
        <dbReference type="Proteomes" id="UP000319557"/>
    </source>
</evidence>
<feature type="transmembrane region" description="Helical" evidence="1">
    <location>
        <begin position="102"/>
        <end position="123"/>
    </location>
</feature>
<feature type="transmembrane region" description="Helical" evidence="1">
    <location>
        <begin position="53"/>
        <end position="70"/>
    </location>
</feature>
<gene>
    <name evidence="2" type="primary">ybhN</name>
    <name evidence="2" type="ORF">EC9_36990</name>
</gene>
<organism evidence="2 3">
    <name type="scientific">Rosistilla ulvae</name>
    <dbReference type="NCBI Taxonomy" id="1930277"/>
    <lineage>
        <taxon>Bacteria</taxon>
        <taxon>Pseudomonadati</taxon>
        <taxon>Planctomycetota</taxon>
        <taxon>Planctomycetia</taxon>
        <taxon>Pirellulales</taxon>
        <taxon>Pirellulaceae</taxon>
        <taxon>Rosistilla</taxon>
    </lineage>
</organism>
<feature type="transmembrane region" description="Helical" evidence="1">
    <location>
        <begin position="180"/>
        <end position="201"/>
    </location>
</feature>
<dbReference type="EMBL" id="CP036261">
    <property type="protein sequence ID" value="QDS89499.1"/>
    <property type="molecule type" value="Genomic_DNA"/>
</dbReference>
<keyword evidence="1" id="KW-0812">Transmembrane</keyword>
<feature type="transmembrane region" description="Helical" evidence="1">
    <location>
        <begin position="221"/>
        <end position="240"/>
    </location>
</feature>
<protein>
    <submittedName>
        <fullName evidence="2">Inner membrane protein YbhN</fullName>
    </submittedName>
</protein>
<dbReference type="KEGG" id="ruv:EC9_36990"/>
<keyword evidence="1" id="KW-1133">Transmembrane helix</keyword>